<feature type="binding site" evidence="2">
    <location>
        <position position="334"/>
    </location>
    <ligand>
        <name>Zn(2+)</name>
        <dbReference type="ChEBI" id="CHEBI:29105"/>
        <note>catalytic</note>
    </ligand>
</feature>
<dbReference type="AlphaFoldDB" id="A0A1G7ML68"/>
<feature type="binding site" evidence="2">
    <location>
        <position position="353"/>
    </location>
    <ligand>
        <name>Zn(2+)</name>
        <dbReference type="ChEBI" id="CHEBI:29105"/>
        <note>catalytic</note>
    </ligand>
</feature>
<dbReference type="SUPFAM" id="SSF63737">
    <property type="entry name" value="Leukotriene A4 hydrolase N-terminal domain"/>
    <property type="match status" value="1"/>
</dbReference>
<feature type="active site" description="Proton donor" evidence="1">
    <location>
        <position position="406"/>
    </location>
</feature>
<dbReference type="GO" id="GO:0008237">
    <property type="term" value="F:metallopeptidase activity"/>
    <property type="evidence" value="ECO:0007669"/>
    <property type="project" value="InterPro"/>
</dbReference>
<accession>A0A1G7ML68</accession>
<feature type="domain" description="Peptidase M1 membrane alanine aminopeptidase" evidence="4">
    <location>
        <begin position="326"/>
        <end position="466"/>
    </location>
</feature>
<feature type="chain" id="PRO_5009241964" evidence="3">
    <location>
        <begin position="22"/>
        <end position="542"/>
    </location>
</feature>
<keyword evidence="7" id="KW-1185">Reference proteome</keyword>
<feature type="signal peptide" evidence="3">
    <location>
        <begin position="1"/>
        <end position="21"/>
    </location>
</feature>
<dbReference type="InterPro" id="IPR045357">
    <property type="entry name" value="Aminopeptidase_N-like_N"/>
</dbReference>
<dbReference type="Gene3D" id="2.60.40.1730">
    <property type="entry name" value="tricorn interacting facor f3 domain"/>
    <property type="match status" value="1"/>
</dbReference>
<comment type="cofactor">
    <cofactor evidence="2">
        <name>Zn(2+)</name>
        <dbReference type="ChEBI" id="CHEBI:29105"/>
    </cofactor>
    <text evidence="2">Binds 1 zinc ion per subunit.</text>
</comment>
<dbReference type="PANTHER" id="PTHR45726:SF3">
    <property type="entry name" value="LEUKOTRIENE A-4 HYDROLASE"/>
    <property type="match status" value="1"/>
</dbReference>
<dbReference type="Proteomes" id="UP000182427">
    <property type="component" value="Chromosome I"/>
</dbReference>
<dbReference type="PROSITE" id="PS51257">
    <property type="entry name" value="PROKAR_LIPOPROTEIN"/>
    <property type="match status" value="1"/>
</dbReference>
<evidence type="ECO:0000313" key="7">
    <source>
        <dbReference type="Proteomes" id="UP000182427"/>
    </source>
</evidence>
<organism evidence="6 7">
    <name type="scientific">Terriglobus roseus</name>
    <dbReference type="NCBI Taxonomy" id="392734"/>
    <lineage>
        <taxon>Bacteria</taxon>
        <taxon>Pseudomonadati</taxon>
        <taxon>Acidobacteriota</taxon>
        <taxon>Terriglobia</taxon>
        <taxon>Terriglobales</taxon>
        <taxon>Acidobacteriaceae</taxon>
        <taxon>Terriglobus</taxon>
    </lineage>
</organism>
<dbReference type="CDD" id="cd09603">
    <property type="entry name" value="M1_APN_like"/>
    <property type="match status" value="1"/>
</dbReference>
<evidence type="ECO:0000256" key="1">
    <source>
        <dbReference type="PIRSR" id="PIRSR634015-1"/>
    </source>
</evidence>
<keyword evidence="2" id="KW-0479">Metal-binding</keyword>
<proteinExistence type="predicted"/>
<keyword evidence="3" id="KW-0732">Signal</keyword>
<sequence length="542" mass="62694">MKYRVSLFFVLFLMACCRSFAQQDVATAKKTQLLGEYGPYRANNDLLHYTLTVRVNPEDQSIAGDNQVRFRMLEDGQRIQLDLAQELTIDKVLYRGKPMKVTREEESFFVDVPRVMRKGSVQTLDVFYSGHPRKAGRFGGMSYEKDSAGKPWVFTACEGNGARVWWPNKDQWKDEPQQGVDLHVSAPDGLMDVSNGRLLGHRDLHDGYTQWNWRVTYPINNYDVTLNIGTYVHWNDKPLGKLTIDFYAKPEDLEKAKAQFVQARPMLEIFNKKIGEYAFVRDGYKLVQVPYAGMEHQSAVAYGNGFQNSYHGGDWTGVGISPRFDFIIIHESGHEWFGNAITAADPADMWIHEGWCTYSEDIYVEGRWGKDDAIKYVNGYKKKVKNERPILGPRGTDREPRDEDQYFKGALFLNTLRSVLDDDVKWYAGIHAYYEHFKYKTILTEDVVSFWNQYTGRDLTPLFNEYLRHAALPKLDLKFDDTAGTVQYRWVAEEAGFNMPVRVGDPQHWTLLHPTANWQTMQGKRDSFKVAEDLYYIDVVKQ</sequence>
<dbReference type="OrthoDB" id="9814383at2"/>
<reference evidence="6 7" key="1">
    <citation type="submission" date="2016-10" db="EMBL/GenBank/DDBJ databases">
        <authorList>
            <person name="de Groot N.N."/>
        </authorList>
    </citation>
    <scope>NUCLEOTIDE SEQUENCE [LARGE SCALE GENOMIC DNA]</scope>
    <source>
        <strain evidence="6 7">GAS232</strain>
    </source>
</reference>
<evidence type="ECO:0000259" key="4">
    <source>
        <dbReference type="Pfam" id="PF01433"/>
    </source>
</evidence>
<dbReference type="InterPro" id="IPR027268">
    <property type="entry name" value="Peptidase_M4/M1_CTD_sf"/>
</dbReference>
<name>A0A1G7ML68_9BACT</name>
<dbReference type="SUPFAM" id="SSF55486">
    <property type="entry name" value="Metalloproteases ('zincins'), catalytic domain"/>
    <property type="match status" value="1"/>
</dbReference>
<dbReference type="RefSeq" id="WP_083345715.1">
    <property type="nucleotide sequence ID" value="NZ_LT629690.1"/>
</dbReference>
<dbReference type="GO" id="GO:0008270">
    <property type="term" value="F:zinc ion binding"/>
    <property type="evidence" value="ECO:0007669"/>
    <property type="project" value="InterPro"/>
</dbReference>
<dbReference type="InterPro" id="IPR042097">
    <property type="entry name" value="Aminopeptidase_N-like_N_sf"/>
</dbReference>
<gene>
    <name evidence="6" type="ORF">SAMN05444167_2838</name>
</gene>
<feature type="active site" description="Proton acceptor" evidence="1">
    <location>
        <position position="331"/>
    </location>
</feature>
<evidence type="ECO:0000256" key="2">
    <source>
        <dbReference type="PIRSR" id="PIRSR634015-3"/>
    </source>
</evidence>
<protein>
    <submittedName>
        <fullName evidence="6">Peptidase family M1</fullName>
    </submittedName>
</protein>
<evidence type="ECO:0000256" key="3">
    <source>
        <dbReference type="SAM" id="SignalP"/>
    </source>
</evidence>
<feature type="binding site" evidence="2">
    <location>
        <position position="330"/>
    </location>
    <ligand>
        <name>Zn(2+)</name>
        <dbReference type="ChEBI" id="CHEBI:29105"/>
        <note>catalytic</note>
    </ligand>
</feature>
<dbReference type="EMBL" id="LT629690">
    <property type="protein sequence ID" value="SDF62447.1"/>
    <property type="molecule type" value="Genomic_DNA"/>
</dbReference>
<dbReference type="Pfam" id="PF17900">
    <property type="entry name" value="Peptidase_M1_N"/>
    <property type="match status" value="1"/>
</dbReference>
<dbReference type="InterPro" id="IPR014782">
    <property type="entry name" value="Peptidase_M1_dom"/>
</dbReference>
<dbReference type="Pfam" id="PF01433">
    <property type="entry name" value="Peptidase_M1"/>
    <property type="match status" value="1"/>
</dbReference>
<keyword evidence="2" id="KW-0862">Zinc</keyword>
<evidence type="ECO:0000313" key="6">
    <source>
        <dbReference type="EMBL" id="SDF62447.1"/>
    </source>
</evidence>
<dbReference type="InterPro" id="IPR034015">
    <property type="entry name" value="M1_LTA4H"/>
</dbReference>
<dbReference type="PANTHER" id="PTHR45726">
    <property type="entry name" value="LEUKOTRIENE A-4 HYDROLASE"/>
    <property type="match status" value="1"/>
</dbReference>
<dbReference type="Gene3D" id="1.10.390.10">
    <property type="entry name" value="Neutral Protease Domain 2"/>
    <property type="match status" value="1"/>
</dbReference>
<feature type="domain" description="Aminopeptidase N-like N-terminal" evidence="5">
    <location>
        <begin position="48"/>
        <end position="221"/>
    </location>
</feature>
<evidence type="ECO:0000259" key="5">
    <source>
        <dbReference type="Pfam" id="PF17900"/>
    </source>
</evidence>